<feature type="compositionally biased region" description="Acidic residues" evidence="2">
    <location>
        <begin position="291"/>
        <end position="312"/>
    </location>
</feature>
<dbReference type="GO" id="GO:0005737">
    <property type="term" value="C:cytoplasm"/>
    <property type="evidence" value="ECO:0007669"/>
    <property type="project" value="TreeGrafter"/>
</dbReference>
<gene>
    <name evidence="4" type="ORF">g.34814</name>
</gene>
<feature type="coiled-coil region" evidence="1">
    <location>
        <begin position="192"/>
        <end position="252"/>
    </location>
</feature>
<organism evidence="4">
    <name type="scientific">Graphocephala atropunctata</name>
    <dbReference type="NCBI Taxonomy" id="36148"/>
    <lineage>
        <taxon>Eukaryota</taxon>
        <taxon>Metazoa</taxon>
        <taxon>Ecdysozoa</taxon>
        <taxon>Arthropoda</taxon>
        <taxon>Hexapoda</taxon>
        <taxon>Insecta</taxon>
        <taxon>Pterygota</taxon>
        <taxon>Neoptera</taxon>
        <taxon>Paraneoptera</taxon>
        <taxon>Hemiptera</taxon>
        <taxon>Auchenorrhyncha</taxon>
        <taxon>Membracoidea</taxon>
        <taxon>Cicadellidae</taxon>
        <taxon>Cicadellinae</taxon>
        <taxon>Cicadellini</taxon>
        <taxon>Graphocephala</taxon>
    </lineage>
</organism>
<evidence type="ECO:0000256" key="2">
    <source>
        <dbReference type="SAM" id="MobiDB-lite"/>
    </source>
</evidence>
<keyword evidence="1" id="KW-0175">Coiled coil</keyword>
<feature type="compositionally biased region" description="Low complexity" evidence="2">
    <location>
        <begin position="274"/>
        <end position="286"/>
    </location>
</feature>
<feature type="domain" description="BSD" evidence="3">
    <location>
        <begin position="166"/>
        <end position="197"/>
    </location>
</feature>
<evidence type="ECO:0000256" key="1">
    <source>
        <dbReference type="SAM" id="Coils"/>
    </source>
</evidence>
<dbReference type="SMART" id="SM00751">
    <property type="entry name" value="BSD"/>
    <property type="match status" value="1"/>
</dbReference>
<feature type="region of interest" description="Disordered" evidence="2">
    <location>
        <begin position="274"/>
        <end position="312"/>
    </location>
</feature>
<accession>A0A1B6L996</accession>
<dbReference type="EMBL" id="GEBQ01019731">
    <property type="protein sequence ID" value="JAT20246.1"/>
    <property type="molecule type" value="Transcribed_RNA"/>
</dbReference>
<dbReference type="PROSITE" id="PS50858">
    <property type="entry name" value="BSD"/>
    <property type="match status" value="1"/>
</dbReference>
<dbReference type="InterPro" id="IPR051494">
    <property type="entry name" value="BSD_domain-containing"/>
</dbReference>
<dbReference type="PANTHER" id="PTHR16019:SF5">
    <property type="entry name" value="BSD DOMAIN-CONTAINING PROTEIN 1"/>
    <property type="match status" value="1"/>
</dbReference>
<dbReference type="PANTHER" id="PTHR16019">
    <property type="entry name" value="SYNAPSE-ASSOCIATED PROTEIN"/>
    <property type="match status" value="1"/>
</dbReference>
<reference evidence="4" key="1">
    <citation type="submission" date="2015-11" db="EMBL/GenBank/DDBJ databases">
        <title>De novo transcriptome assembly of four potential Pierce s Disease insect vectors from Arizona vineyards.</title>
        <authorList>
            <person name="Tassone E.E."/>
        </authorList>
    </citation>
    <scope>NUCLEOTIDE SEQUENCE</scope>
</reference>
<dbReference type="InterPro" id="IPR035925">
    <property type="entry name" value="BSD_dom_sf"/>
</dbReference>
<evidence type="ECO:0000313" key="4">
    <source>
        <dbReference type="EMBL" id="JAT20246.1"/>
    </source>
</evidence>
<protein>
    <recommendedName>
        <fullName evidence="3">BSD domain-containing protein</fullName>
    </recommendedName>
</protein>
<dbReference type="InterPro" id="IPR005607">
    <property type="entry name" value="BSD_dom"/>
</dbReference>
<name>A0A1B6L996_9HEMI</name>
<dbReference type="SUPFAM" id="SSF140383">
    <property type="entry name" value="BSD domain-like"/>
    <property type="match status" value="1"/>
</dbReference>
<proteinExistence type="predicted"/>
<dbReference type="Gene3D" id="1.10.3970.10">
    <property type="entry name" value="BSD domain"/>
    <property type="match status" value="1"/>
</dbReference>
<sequence length="312" mass="35355">MAMENEDGGGGGSWWGSWMTAAKTKSAEVYEFVKNDLDELSSAVKTEACAVLSSTSNAVKETLQLDKPESTANSVKRSVSSFFDQVGTALSPPPEDGDEEAIIIQGSDPVFLNRLQTRIYTLASEPRTFTEDIPADQMSQFEAWLSVLEEDKMTTDKLTKHLTSCPALQENYTALVPHQVSLAQFWQRYLFRKGLIEDEEAARERKEEREKQAAESFQWDKVEKINEMEIPEEEQIRLLAEYEAERKLLKDRKHEDVNSPMLIERERKDMVIVSTSATTSVSTASTTDKESNDDDWEREFDLEDADAADDKK</sequence>
<dbReference type="AlphaFoldDB" id="A0A1B6L996"/>
<evidence type="ECO:0000259" key="3">
    <source>
        <dbReference type="PROSITE" id="PS50858"/>
    </source>
</evidence>
<dbReference type="Pfam" id="PF03909">
    <property type="entry name" value="BSD"/>
    <property type="match status" value="1"/>
</dbReference>